<dbReference type="SUPFAM" id="SSF103506">
    <property type="entry name" value="Mitochondrial carrier"/>
    <property type="match status" value="1"/>
</dbReference>
<dbReference type="PANTHER" id="PTHR45615:SF16">
    <property type="entry name" value="MYOSIN-9"/>
    <property type="match status" value="1"/>
</dbReference>
<evidence type="ECO:0000256" key="8">
    <source>
        <dbReference type="ARBA" id="ARBA00022741"/>
    </source>
</evidence>
<dbReference type="FunFam" id="3.40.850.10:FF:000101">
    <property type="entry name" value="Slow myosin heavy chain 2"/>
    <property type="match status" value="1"/>
</dbReference>
<dbReference type="GO" id="GO:0005524">
    <property type="term" value="F:ATP binding"/>
    <property type="evidence" value="ECO:0007669"/>
    <property type="project" value="UniProtKB-UniRule"/>
</dbReference>
<dbReference type="PROSITE" id="PS51844">
    <property type="entry name" value="SH3_LIKE"/>
    <property type="match status" value="1"/>
</dbReference>
<dbReference type="Pfam" id="PF02736">
    <property type="entry name" value="Myosin_N"/>
    <property type="match status" value="1"/>
</dbReference>
<feature type="compositionally biased region" description="Basic and acidic residues" evidence="19">
    <location>
        <begin position="1910"/>
        <end position="1926"/>
    </location>
</feature>
<keyword evidence="6" id="KW-0963">Cytoplasm</keyword>
<dbReference type="InterPro" id="IPR036961">
    <property type="entry name" value="Kinesin_motor_dom_sf"/>
</dbReference>
<evidence type="ECO:0000256" key="13">
    <source>
        <dbReference type="ARBA" id="ARBA00023136"/>
    </source>
</evidence>
<dbReference type="GO" id="GO:0016460">
    <property type="term" value="C:myosin II complex"/>
    <property type="evidence" value="ECO:0007669"/>
    <property type="project" value="TreeGrafter"/>
</dbReference>
<feature type="compositionally biased region" description="Basic and acidic residues" evidence="19">
    <location>
        <begin position="1657"/>
        <end position="1668"/>
    </location>
</feature>
<accession>A0AA88IHY3</accession>
<dbReference type="FunFam" id="1.20.5.340:FF:000009">
    <property type="entry name" value="myosin-11 isoform X2"/>
    <property type="match status" value="1"/>
</dbReference>
<feature type="region of interest" description="Disordered" evidence="19">
    <location>
        <begin position="1657"/>
        <end position="1681"/>
    </location>
</feature>
<dbReference type="Gene3D" id="1.10.10.820">
    <property type="match status" value="1"/>
</dbReference>
<dbReference type="Pfam" id="PF01576">
    <property type="entry name" value="Myosin_tail_1"/>
    <property type="match status" value="1"/>
</dbReference>
<keyword evidence="8 18" id="KW-0547">Nucleotide-binding</keyword>
<evidence type="ECO:0000256" key="14">
    <source>
        <dbReference type="ARBA" id="ARBA00023175"/>
    </source>
</evidence>
<dbReference type="EMBL" id="JAUPFM010000021">
    <property type="protein sequence ID" value="KAK2816837.1"/>
    <property type="molecule type" value="Genomic_DNA"/>
</dbReference>
<dbReference type="GO" id="GO:0032982">
    <property type="term" value="C:myosin filament"/>
    <property type="evidence" value="ECO:0007669"/>
    <property type="project" value="TreeGrafter"/>
</dbReference>
<evidence type="ECO:0000259" key="20">
    <source>
        <dbReference type="PROSITE" id="PS51456"/>
    </source>
</evidence>
<feature type="compositionally biased region" description="Basic and acidic residues" evidence="19">
    <location>
        <begin position="1267"/>
        <end position="1284"/>
    </location>
</feature>
<dbReference type="Gene3D" id="1.50.40.10">
    <property type="entry name" value="Mitochondrial carrier domain"/>
    <property type="match status" value="1"/>
</dbReference>
<dbReference type="GO" id="GO:0005516">
    <property type="term" value="F:calmodulin binding"/>
    <property type="evidence" value="ECO:0007669"/>
    <property type="project" value="UniProtKB-KW"/>
</dbReference>
<dbReference type="Gene3D" id="1.20.58.530">
    <property type="match status" value="1"/>
</dbReference>
<dbReference type="Gene3D" id="3.30.70.1590">
    <property type="match status" value="1"/>
</dbReference>
<dbReference type="PROSITE" id="PS50920">
    <property type="entry name" value="SOLCAR"/>
    <property type="match status" value="1"/>
</dbReference>
<feature type="compositionally biased region" description="Polar residues" evidence="19">
    <location>
        <begin position="1728"/>
        <end position="1739"/>
    </location>
</feature>
<dbReference type="FunFam" id="3.30.70.1590:FF:000001">
    <property type="entry name" value="Myosin heavy chain"/>
    <property type="match status" value="1"/>
</dbReference>
<feature type="region of interest" description="Actin-binding" evidence="18">
    <location>
        <begin position="663"/>
        <end position="685"/>
    </location>
</feature>
<keyword evidence="23" id="KW-1185">Reference proteome</keyword>
<dbReference type="InterPro" id="IPR023395">
    <property type="entry name" value="MCP_dom_sf"/>
</dbReference>
<dbReference type="PRINTS" id="PR00193">
    <property type="entry name" value="MYOSINHEAVY"/>
</dbReference>
<sequence length="2097" mass="240713">MKAATMTDADKFLYGDRGGLNDPLAQADWSSKKLVWVPSDKLGFESGSVKEEHGDECVVELTDSGKKVKVNKDDIQKMNPPKFNKVEDMAELTCLNEASVLHNLKERYYSGLIYTYSGLFCVVVNPYKFLPIYTEDIMNMYKGKKRHEMPPHIYAITDNAYRSMMQDREDQSVLCTGESGAGKTENTKKVIQYLAHVASSSKSKKDQGSAVLSHGELEKQLLQANPILEAFGNAKTVKNDNSSRFGKFIRINFDVNGYIVGANIETYLLEKSRAIRQAKEERSFHVFYYMLSGAGEALRSELCLEDYSKYRFLSNGNVTIPGQKDKDLFTETMDAFQIMSIPEEETTGLLKVVSAVLQLGNMSFKKERNSDQASMPDNTAAQKVCHLLGINVTDFTRAILSPRIKVGRDYVQKAQTQEQAEFAVEALAKASYERMFRWLVLRINKALDKTKRQGASFIGILDIAGFEIFELNSFEQLCINYTNEKLQQLFNHTMFILEQEEYQREGIEWSFIDFGLDLQPCIDLIERPAGPPGILALLDEECWFPKATDKSFVEKVVQEQGTHPKFQKPKKLKDDADFCIFHYAGKVDYKADEWLMKNMDPLNECVANLLNQSTDKFTAELWRDMDRIVGLDKVAGMADSMHGAFKTRKGMFRTVGQLYKEQLSNLMATLRNTNPNFVRCIIPNHEKKAGKLDPHLVLDQLRCNGVLEGIRICRQGFPNRIVFQEFRQRYEILTPNAIPKGFMDGKQACVLMIKALELDPNLYRIGQSKVFFRAGVLAHLEEERDMKITDVIINFQALCRGYVARKAFAKRQQQLTAMKVIQRNCAAYLKLRNWQWWRLFTKVKPLLQVTRQDEEIGVLEEELVKLKERHQQAEDQLKEYEAKHQQLNSEKAALQEQLHAETDLCAEAEEERSRLATKKQELEEILHDLESRLEEEEERVTQLQTERKKMQQNITDLEQQLDEEEAARQKLQMEKVTMDVKLKKMEENIMVLDDQNSKLGKEKKLLEDRISEFTTNLAEEEEKSKSLQKLKNKHEAMITDLEDRLRKEEKVRQELEKNRRKLEGDTTDLHDQIADLQAQIAELKAQLARKEEELLAALSRIEEEAAAKSAAQKKIRELEAQISELQEDLDLEKQARSKAEKLRRDQMEELEALKTELEDSMGSTAAQQELRTKRETEVVHLKKTLEEEAKIHEQQMADMRQKHNQAFEELNEQLEQAKKSKVSVEKTKQALESEVKDLQIELKTLTQGKGESEQRRKKAEAQLQELQVKHGESERKKQELAEKMAKMQLELDNANGLLSQAEGKNIKSSKDLSSLESQLQDTQGLLQEETRQKLSLSTRLKQLEDEKTSLREALEEEEESKKNLEKQVSTLQAQLAEMKKKLEQEASSLEVDQDHLRQNISNLEKKQKKFDQMLAEEKTISTQYAEARDKAEAEAREKETRALTLTRELEVMTDLKNELDRANKMLKAEMEDLVSSKDDAGKSVHELEKSKRAIEQQLEEMKVQLEELEDELQATEDAKLRLEVNMQAMKAQFERDLQARDEQGEEKRKQLVKQVREMEVELEDERRQRAQALSSRKKLEMDLAQLEAQIDAAAKGRDEALKQLKKLQAQMKDQMKELEDLRLSRDEAVNVAKEMEKKVKALEADALHFHEDLANAEKQKRQVQSERDELMDEINSSNSKNSLLAEDKRKLEARIAQLEEELEEEHLNTEMVNDRLKKSTLQTEQLTTDLAAERSNSQRVEGARSQLDRQNKELKQKLQELEGTIKSKYKSSITTLEAKIAQLEEQLDNESKERQQATKVSRRAEKKLKEVLLQVDDERRNADQYKIQEEKTNIKMRQLKRQLEEAEEELTKASAYRRKLQRELDDATESAAVMNREVNTLKSKLRRGDLPLNVRRTPKRSGLDSDEDVDGRTETSEHAADWRERPSSPSVRNRLRSATPTESKTAAPGEKLDSSGSASTSKMELAAAHPALKAFMCGSLSGTCSTLLFQPLDLVKTRLQTLKNNAKPGSPKVGMFAVFINVVKTENFFSLWKGVSPSFVRCIPGVGIYFSTFYSLKQHFFLDRAPNAGEAVLLGAGARAVAGICMLPFTVIKTRFE</sequence>
<keyword evidence="15 18" id="KW-0009">Actin-binding</keyword>
<dbReference type="Pfam" id="PF00063">
    <property type="entry name" value="Myosin_head"/>
    <property type="match status" value="1"/>
</dbReference>
<dbReference type="GO" id="GO:0016020">
    <property type="term" value="C:membrane"/>
    <property type="evidence" value="ECO:0007669"/>
    <property type="project" value="UniProtKB-SubCell"/>
</dbReference>
<feature type="region of interest" description="Disordered" evidence="19">
    <location>
        <begin position="1889"/>
        <end position="1958"/>
    </location>
</feature>
<feature type="repeat" description="Solcar" evidence="17">
    <location>
        <begin position="1969"/>
        <end position="2059"/>
    </location>
</feature>
<dbReference type="PANTHER" id="PTHR45615">
    <property type="entry name" value="MYOSIN HEAVY CHAIN, NON-MUSCLE"/>
    <property type="match status" value="1"/>
</dbReference>
<evidence type="ECO:0000313" key="23">
    <source>
        <dbReference type="Proteomes" id="UP001187415"/>
    </source>
</evidence>
<proteinExistence type="inferred from homology"/>
<dbReference type="InterPro" id="IPR004009">
    <property type="entry name" value="SH3_Myosin"/>
</dbReference>
<dbReference type="SUPFAM" id="SSF90257">
    <property type="entry name" value="Myosin rod fragments"/>
    <property type="match status" value="5"/>
</dbReference>
<feature type="domain" description="Myosin motor" evidence="20">
    <location>
        <begin position="84"/>
        <end position="785"/>
    </location>
</feature>
<feature type="compositionally biased region" description="Polar residues" evidence="19">
    <location>
        <begin position="1927"/>
        <end position="1944"/>
    </location>
</feature>
<feature type="region of interest" description="Disordered" evidence="19">
    <location>
        <begin position="1728"/>
        <end position="1747"/>
    </location>
</feature>
<keyword evidence="13 17" id="KW-0472">Membrane</keyword>
<evidence type="ECO:0000256" key="18">
    <source>
        <dbReference type="PROSITE-ProRule" id="PRU00782"/>
    </source>
</evidence>
<comment type="similarity">
    <text evidence="4">Belongs to the mitochondrial carrier (TC 2.A.29) family.</text>
</comment>
<reference evidence="22" key="1">
    <citation type="submission" date="2023-07" db="EMBL/GenBank/DDBJ databases">
        <title>Chromosome-level Genome Assembly of Striped Snakehead (Channa striata).</title>
        <authorList>
            <person name="Liu H."/>
        </authorList>
    </citation>
    <scope>NUCLEOTIDE SEQUENCE</scope>
    <source>
        <strain evidence="22">Gz</strain>
        <tissue evidence="22">Muscle</tissue>
    </source>
</reference>
<protein>
    <recommendedName>
        <fullName evidence="24">Myosin, heavy chain 9a, non-muscle</fullName>
    </recommendedName>
</protein>
<dbReference type="FunFam" id="1.10.10.820:FF:000001">
    <property type="entry name" value="Myosin heavy chain"/>
    <property type="match status" value="1"/>
</dbReference>
<evidence type="ECO:0000256" key="1">
    <source>
        <dbReference type="ARBA" id="ARBA00004141"/>
    </source>
</evidence>
<dbReference type="Proteomes" id="UP001187415">
    <property type="component" value="Unassembled WGS sequence"/>
</dbReference>
<dbReference type="PROSITE" id="PS51456">
    <property type="entry name" value="MYOSIN_MOTOR"/>
    <property type="match status" value="1"/>
</dbReference>
<keyword evidence="14 18" id="KW-0505">Motor protein</keyword>
<keyword evidence="11" id="KW-0175">Coiled coil</keyword>
<dbReference type="GO" id="GO:0051015">
    <property type="term" value="F:actin filament binding"/>
    <property type="evidence" value="ECO:0007669"/>
    <property type="project" value="InterPro"/>
</dbReference>
<dbReference type="FunFam" id="1.20.5.340:FF:000007">
    <property type="entry name" value="Myosin heavy chain, non-muscle"/>
    <property type="match status" value="1"/>
</dbReference>
<feature type="region of interest" description="Disordered" evidence="19">
    <location>
        <begin position="1244"/>
        <end position="1284"/>
    </location>
</feature>
<dbReference type="FunFam" id="2.30.30.360:FF:000001">
    <property type="entry name" value="Myosin heavy chain"/>
    <property type="match status" value="1"/>
</dbReference>
<dbReference type="GO" id="GO:0005938">
    <property type="term" value="C:cell cortex"/>
    <property type="evidence" value="ECO:0007669"/>
    <property type="project" value="UniProtKB-SubCell"/>
</dbReference>
<dbReference type="FunFam" id="1.20.120.720:FF:000002">
    <property type="entry name" value="Myosin heavy chain 10"/>
    <property type="match status" value="1"/>
</dbReference>
<keyword evidence="7 17" id="KW-0812">Transmembrane</keyword>
<dbReference type="CDD" id="cd14932">
    <property type="entry name" value="MYSc_Myh18"/>
    <property type="match status" value="1"/>
</dbReference>
<evidence type="ECO:0000256" key="16">
    <source>
        <dbReference type="ARBA" id="ARBA00023212"/>
    </source>
</evidence>
<dbReference type="Gene3D" id="3.40.850.10">
    <property type="entry name" value="Kinesin motor domain"/>
    <property type="match status" value="1"/>
</dbReference>
<evidence type="ECO:0000256" key="11">
    <source>
        <dbReference type="ARBA" id="ARBA00023054"/>
    </source>
</evidence>
<feature type="domain" description="Myosin N-terminal SH3-like" evidence="21">
    <location>
        <begin position="30"/>
        <end position="80"/>
    </location>
</feature>
<feature type="binding site" evidence="18">
    <location>
        <begin position="177"/>
        <end position="184"/>
    </location>
    <ligand>
        <name>ATP</name>
        <dbReference type="ChEBI" id="CHEBI:30616"/>
    </ligand>
</feature>
<dbReference type="PROSITE" id="PS50096">
    <property type="entry name" value="IQ"/>
    <property type="match status" value="1"/>
</dbReference>
<comment type="caution">
    <text evidence="22">The sequence shown here is derived from an EMBL/GenBank/DDBJ whole genome shotgun (WGS) entry which is preliminary data.</text>
</comment>
<dbReference type="FunFam" id="4.10.270.10:FF:000001">
    <property type="entry name" value="Myosin heavy chain, non-muscle"/>
    <property type="match status" value="1"/>
</dbReference>
<name>A0AA88IHY3_CHASR</name>
<evidence type="ECO:0000313" key="22">
    <source>
        <dbReference type="EMBL" id="KAK2816837.1"/>
    </source>
</evidence>
<evidence type="ECO:0000256" key="7">
    <source>
        <dbReference type="ARBA" id="ARBA00022692"/>
    </source>
</evidence>
<dbReference type="GO" id="GO:0000146">
    <property type="term" value="F:microfilament motor activity"/>
    <property type="evidence" value="ECO:0007669"/>
    <property type="project" value="TreeGrafter"/>
</dbReference>
<dbReference type="Gene3D" id="4.10.270.10">
    <property type="entry name" value="Myosin, subunit A"/>
    <property type="match status" value="1"/>
</dbReference>
<evidence type="ECO:0000256" key="19">
    <source>
        <dbReference type="SAM" id="MobiDB-lite"/>
    </source>
</evidence>
<dbReference type="SMART" id="SM00242">
    <property type="entry name" value="MYSc"/>
    <property type="match status" value="1"/>
</dbReference>
<comment type="similarity">
    <text evidence="5 18">Belongs to the TRAFAC class myosin-kinesin ATPase superfamily. Myosin family.</text>
</comment>
<evidence type="ECO:0000256" key="5">
    <source>
        <dbReference type="ARBA" id="ARBA00008314"/>
    </source>
</evidence>
<evidence type="ECO:0000256" key="4">
    <source>
        <dbReference type="ARBA" id="ARBA00006375"/>
    </source>
</evidence>
<keyword evidence="12 18" id="KW-0518">Myosin</keyword>
<dbReference type="SUPFAM" id="SSF52540">
    <property type="entry name" value="P-loop containing nucleoside triphosphate hydrolases"/>
    <property type="match status" value="1"/>
</dbReference>
<dbReference type="InterPro" id="IPR002928">
    <property type="entry name" value="Myosin_tail"/>
</dbReference>
<dbReference type="InterPro" id="IPR018108">
    <property type="entry name" value="MCP_transmembrane"/>
</dbReference>
<gene>
    <name evidence="22" type="ORF">Q5P01_025028</name>
</gene>
<dbReference type="InterPro" id="IPR008989">
    <property type="entry name" value="Myosin_S1_N"/>
</dbReference>
<dbReference type="Gene3D" id="1.20.120.720">
    <property type="entry name" value="Myosin VI head, motor domain, U50 subdomain"/>
    <property type="match status" value="1"/>
</dbReference>
<evidence type="ECO:0000256" key="15">
    <source>
        <dbReference type="ARBA" id="ARBA00023203"/>
    </source>
</evidence>
<evidence type="ECO:0000256" key="10">
    <source>
        <dbReference type="ARBA" id="ARBA00022860"/>
    </source>
</evidence>
<evidence type="ECO:0000256" key="6">
    <source>
        <dbReference type="ARBA" id="ARBA00022490"/>
    </source>
</evidence>
<evidence type="ECO:0000256" key="9">
    <source>
        <dbReference type="ARBA" id="ARBA00022840"/>
    </source>
</evidence>
<evidence type="ECO:0000256" key="17">
    <source>
        <dbReference type="PROSITE-ProRule" id="PRU00282"/>
    </source>
</evidence>
<evidence type="ECO:0008006" key="24">
    <source>
        <dbReference type="Google" id="ProtNLM"/>
    </source>
</evidence>
<keyword evidence="10" id="KW-0112">Calmodulin-binding</keyword>
<evidence type="ECO:0000256" key="3">
    <source>
        <dbReference type="ARBA" id="ARBA00004544"/>
    </source>
</evidence>
<keyword evidence="9 18" id="KW-0067">ATP-binding</keyword>
<keyword evidence="16" id="KW-0206">Cytoskeleton</keyword>
<evidence type="ECO:0000259" key="21">
    <source>
        <dbReference type="PROSITE" id="PS51844"/>
    </source>
</evidence>
<dbReference type="Gene3D" id="1.20.5.340">
    <property type="match status" value="3"/>
</dbReference>
<dbReference type="Pfam" id="PF00153">
    <property type="entry name" value="Mito_carr"/>
    <property type="match status" value="1"/>
</dbReference>
<dbReference type="FunFam" id="1.20.58.530:FF:000003">
    <property type="entry name" value="Myosin heavy chain 10"/>
    <property type="match status" value="1"/>
</dbReference>
<dbReference type="InterPro" id="IPR027417">
    <property type="entry name" value="P-loop_NTPase"/>
</dbReference>
<organism evidence="22 23">
    <name type="scientific">Channa striata</name>
    <name type="common">Snakehead murrel</name>
    <name type="synonym">Ophicephalus striatus</name>
    <dbReference type="NCBI Taxonomy" id="64152"/>
    <lineage>
        <taxon>Eukaryota</taxon>
        <taxon>Metazoa</taxon>
        <taxon>Chordata</taxon>
        <taxon>Craniata</taxon>
        <taxon>Vertebrata</taxon>
        <taxon>Euteleostomi</taxon>
        <taxon>Actinopterygii</taxon>
        <taxon>Neopterygii</taxon>
        <taxon>Teleostei</taxon>
        <taxon>Neoteleostei</taxon>
        <taxon>Acanthomorphata</taxon>
        <taxon>Anabantaria</taxon>
        <taxon>Anabantiformes</taxon>
        <taxon>Channoidei</taxon>
        <taxon>Channidae</taxon>
        <taxon>Channa</taxon>
    </lineage>
</organism>
<dbReference type="InterPro" id="IPR001609">
    <property type="entry name" value="Myosin_head_motor_dom-like"/>
</dbReference>
<dbReference type="Gene3D" id="6.10.250.2420">
    <property type="match status" value="1"/>
</dbReference>
<comment type="subcellular location">
    <subcellularLocation>
        <location evidence="3">Cytoplasm</location>
        <location evidence="3">Cell cortex</location>
    </subcellularLocation>
    <subcellularLocation>
        <location evidence="2">Cytoplasm</location>
        <location evidence="2">Cytoskeleton</location>
    </subcellularLocation>
    <subcellularLocation>
        <location evidence="1">Membrane</location>
        <topology evidence="1">Multi-pass membrane protein</topology>
    </subcellularLocation>
</comment>
<dbReference type="Gene3D" id="2.30.30.360">
    <property type="entry name" value="Myosin S1 fragment, N-terminal"/>
    <property type="match status" value="1"/>
</dbReference>
<evidence type="ECO:0000256" key="12">
    <source>
        <dbReference type="ARBA" id="ARBA00023123"/>
    </source>
</evidence>
<evidence type="ECO:0000256" key="2">
    <source>
        <dbReference type="ARBA" id="ARBA00004245"/>
    </source>
</evidence>